<evidence type="ECO:0000256" key="2">
    <source>
        <dbReference type="SAM" id="MobiDB-lite"/>
    </source>
</evidence>
<proteinExistence type="predicted"/>
<name>A0A8X6P3D4_NEPPI</name>
<feature type="compositionally biased region" description="Basic and acidic residues" evidence="2">
    <location>
        <begin position="387"/>
        <end position="401"/>
    </location>
</feature>
<dbReference type="Pfam" id="PF00100">
    <property type="entry name" value="Zona_pellucida"/>
    <property type="match status" value="1"/>
</dbReference>
<gene>
    <name evidence="5" type="primary">AVEN_225307_1</name>
    <name evidence="5" type="ORF">NPIL_688231</name>
</gene>
<feature type="transmembrane region" description="Helical" evidence="3">
    <location>
        <begin position="1022"/>
        <end position="1045"/>
    </location>
</feature>
<dbReference type="Proteomes" id="UP000887013">
    <property type="component" value="Unassembled WGS sequence"/>
</dbReference>
<feature type="compositionally biased region" description="Basic and acidic residues" evidence="2">
    <location>
        <begin position="596"/>
        <end position="605"/>
    </location>
</feature>
<feature type="region of interest" description="Disordered" evidence="2">
    <location>
        <begin position="378"/>
        <end position="566"/>
    </location>
</feature>
<evidence type="ECO:0000313" key="6">
    <source>
        <dbReference type="Proteomes" id="UP000887013"/>
    </source>
</evidence>
<sequence>MYVKVLIPSFVLNSSLFHSLFGRSIRQLLHRAVSWFPMAKKKFTMISILVFLQVVSFSTVTLSTDIPIDKDAEFSLDSANTTLGFLDNNETISNSTEKKNNDSFADHSSDVEKFFSFTKDLTVDGSSDLKEFIITESLPITTLGSSTLELTSDTVSLTEDVSPKSLLRIDNTERNLEEEINKDEETVPYINSTESLYYDSNSTTRTIRREDFSDLTTNPMTKITTSVSPSFLEENKTLLYTDFDQSEALINETFTHPDDKFSKPYYFTTQNEPDVDMDGNKTFITTLGTNGKHDEIDRNEKHYGLNLASTYTETPFESTVTEESKYDINHDHFQNHDTSKVIPNTITEKYLGVHELYADSEEGFMTDRHFEHSVDTTLPIETDNESFENKASDEDSSKETKLSVNSTRIPKRIQSKSERQPEGRARPARPDPGYTHRQETDLARPYRPDSPINQYPYYRPTPDYRTPVIRQDTDYTRPSRPDGENQRASFRPNYSYSKTSQEDRSSTRQPSFESVTAKPYRPSFNHPYVPQGSFGRPYRPDYQRPSSKPAEGITYKPSTSGSSLHDLDLYEHSRADYDYTRQSESVSLYSKNSPSDSRKPIKPELSRPYTPNRPVYDISTDDPSQLNPISSEASNKIPKPSLETSRPSFYPKPGFGNNYFPSETSVKPFSVGTVISAKNLTRVEYIKADCFDNHMKVTMRFNGTFDGLVYSSGYTQDSTCNYVNGSGRNHYEFFIRLNRCGTLGQQEVSEDNAGPITRRRQERAQYLVNTVTVQYNPVIEEDIDEHFRVTCEYGYDFWKTVTFPVINVESSVARSASVKLRTGSPVVFTLPPPQCNMEVRRGFGPSGMRISGPVNVGDPITLVIHMKSESTGFDILVSNCYAHNGAQKRLHLIDSHGCVIQEKLISPFRGLSNPERSQQVTLYSYLKAFRFTGSPALYLECDVHMCHGSCPPQRCYWRNLYKRSAEEITTKTTTDSGSVVSESVSLFQALEVRHVDVDSPMALRNSNWKNEDDMVCIRTGGFAAMFACVLLLLLLATSVAVCMCLRMRKMKSYLETPDTKHFVEFEGHIPLK</sequence>
<dbReference type="EMBL" id="BMAW01064500">
    <property type="protein sequence ID" value="GFT45470.1"/>
    <property type="molecule type" value="Genomic_DNA"/>
</dbReference>
<dbReference type="Gene3D" id="2.60.40.4100">
    <property type="entry name" value="Zona pellucida, ZP-C domain"/>
    <property type="match status" value="1"/>
</dbReference>
<feature type="compositionally biased region" description="Polar residues" evidence="2">
    <location>
        <begin position="621"/>
        <end position="634"/>
    </location>
</feature>
<feature type="compositionally biased region" description="Low complexity" evidence="2">
    <location>
        <begin position="455"/>
        <end position="467"/>
    </location>
</feature>
<evidence type="ECO:0000256" key="3">
    <source>
        <dbReference type="SAM" id="Phobius"/>
    </source>
</evidence>
<dbReference type="AlphaFoldDB" id="A0A8X6P3D4"/>
<evidence type="ECO:0000256" key="1">
    <source>
        <dbReference type="ARBA" id="ARBA00023157"/>
    </source>
</evidence>
<evidence type="ECO:0000259" key="4">
    <source>
        <dbReference type="PROSITE" id="PS51034"/>
    </source>
</evidence>
<keyword evidence="1" id="KW-1015">Disulfide bond</keyword>
<organism evidence="5 6">
    <name type="scientific">Nephila pilipes</name>
    <name type="common">Giant wood spider</name>
    <name type="synonym">Nephila maculata</name>
    <dbReference type="NCBI Taxonomy" id="299642"/>
    <lineage>
        <taxon>Eukaryota</taxon>
        <taxon>Metazoa</taxon>
        <taxon>Ecdysozoa</taxon>
        <taxon>Arthropoda</taxon>
        <taxon>Chelicerata</taxon>
        <taxon>Arachnida</taxon>
        <taxon>Araneae</taxon>
        <taxon>Araneomorphae</taxon>
        <taxon>Entelegynae</taxon>
        <taxon>Araneoidea</taxon>
        <taxon>Nephilidae</taxon>
        <taxon>Nephila</taxon>
    </lineage>
</organism>
<accession>A0A8X6P3D4</accession>
<feature type="compositionally biased region" description="Basic and acidic residues" evidence="2">
    <location>
        <begin position="471"/>
        <end position="485"/>
    </location>
</feature>
<keyword evidence="3" id="KW-0812">Transmembrane</keyword>
<feature type="compositionally biased region" description="Polar residues" evidence="2">
    <location>
        <begin position="582"/>
        <end position="595"/>
    </location>
</feature>
<feature type="compositionally biased region" description="Basic and acidic residues" evidence="2">
    <location>
        <begin position="415"/>
        <end position="447"/>
    </location>
</feature>
<feature type="region of interest" description="Disordered" evidence="2">
    <location>
        <begin position="582"/>
        <end position="649"/>
    </location>
</feature>
<feature type="domain" description="ZP" evidence="4">
    <location>
        <begin position="689"/>
        <end position="962"/>
    </location>
</feature>
<keyword evidence="3" id="KW-1133">Transmembrane helix</keyword>
<dbReference type="SMART" id="SM00241">
    <property type="entry name" value="ZP"/>
    <property type="match status" value="1"/>
</dbReference>
<dbReference type="InterPro" id="IPR042235">
    <property type="entry name" value="ZP-C_dom"/>
</dbReference>
<dbReference type="OrthoDB" id="6333343at2759"/>
<reference evidence="5" key="1">
    <citation type="submission" date="2020-08" db="EMBL/GenBank/DDBJ databases">
        <title>Multicomponent nature underlies the extraordinary mechanical properties of spider dragline silk.</title>
        <authorList>
            <person name="Kono N."/>
            <person name="Nakamura H."/>
            <person name="Mori M."/>
            <person name="Yoshida Y."/>
            <person name="Ohtoshi R."/>
            <person name="Malay A.D."/>
            <person name="Moran D.A.P."/>
            <person name="Tomita M."/>
            <person name="Numata K."/>
            <person name="Arakawa K."/>
        </authorList>
    </citation>
    <scope>NUCLEOTIDE SEQUENCE</scope>
</reference>
<keyword evidence="6" id="KW-1185">Reference proteome</keyword>
<dbReference type="PROSITE" id="PS51034">
    <property type="entry name" value="ZP_2"/>
    <property type="match status" value="1"/>
</dbReference>
<comment type="caution">
    <text evidence="5">The sequence shown here is derived from an EMBL/GenBank/DDBJ whole genome shotgun (WGS) entry which is preliminary data.</text>
</comment>
<dbReference type="InterPro" id="IPR055355">
    <property type="entry name" value="ZP-C"/>
</dbReference>
<dbReference type="PANTHER" id="PTHR46560:SF3">
    <property type="entry name" value="ZP DOMAIN-CONTAINING PROTEIN"/>
    <property type="match status" value="1"/>
</dbReference>
<feature type="compositionally biased region" description="Polar residues" evidence="2">
    <location>
        <begin position="486"/>
        <end position="499"/>
    </location>
</feature>
<dbReference type="PANTHER" id="PTHR46560">
    <property type="entry name" value="CYPHER, ISOFORM B"/>
    <property type="match status" value="1"/>
</dbReference>
<protein>
    <submittedName>
        <fullName evidence="5">ZP domain-containing protein</fullName>
    </submittedName>
</protein>
<keyword evidence="3" id="KW-0472">Membrane</keyword>
<evidence type="ECO:0000313" key="5">
    <source>
        <dbReference type="EMBL" id="GFT45470.1"/>
    </source>
</evidence>
<dbReference type="InterPro" id="IPR001507">
    <property type="entry name" value="ZP_dom"/>
</dbReference>